<dbReference type="Proteomes" id="UP001497482">
    <property type="component" value="Chromosome 16"/>
</dbReference>
<organism evidence="1 2">
    <name type="scientific">Knipowitschia caucasica</name>
    <name type="common">Caucasian dwarf goby</name>
    <name type="synonym">Pomatoschistus caucasicus</name>
    <dbReference type="NCBI Taxonomy" id="637954"/>
    <lineage>
        <taxon>Eukaryota</taxon>
        <taxon>Metazoa</taxon>
        <taxon>Chordata</taxon>
        <taxon>Craniata</taxon>
        <taxon>Vertebrata</taxon>
        <taxon>Euteleostomi</taxon>
        <taxon>Actinopterygii</taxon>
        <taxon>Neopterygii</taxon>
        <taxon>Teleostei</taxon>
        <taxon>Neoteleostei</taxon>
        <taxon>Acanthomorphata</taxon>
        <taxon>Gobiaria</taxon>
        <taxon>Gobiiformes</taxon>
        <taxon>Gobioidei</taxon>
        <taxon>Gobiidae</taxon>
        <taxon>Gobiinae</taxon>
        <taxon>Knipowitschia</taxon>
    </lineage>
</organism>
<gene>
    <name evidence="1" type="ORF">KC01_LOCUS15032</name>
</gene>
<reference evidence="1 2" key="1">
    <citation type="submission" date="2024-04" db="EMBL/GenBank/DDBJ databases">
        <authorList>
            <person name="Waldvogel A.-M."/>
            <person name="Schoenle A."/>
        </authorList>
    </citation>
    <scope>NUCLEOTIDE SEQUENCE [LARGE SCALE GENOMIC DNA]</scope>
</reference>
<proteinExistence type="predicted"/>
<sequence>MTHLDFAKGCLSRNGDRGIKDLNGHQKDTIWSASPAAQIHSVTMKFTIIAALCVFAMAQGSLAQDAAADLTKILNDGKNSLLEQIKNFQQGDLTNTAQDLLEKTRTQLENIAPQVEAAIASLDPAKQELSATMVNLQKQMEAVMKKLLDTTKTIAQ</sequence>
<dbReference type="AlphaFoldDB" id="A0AAV2K475"/>
<protein>
    <submittedName>
        <fullName evidence="1">Uncharacterized protein</fullName>
    </submittedName>
</protein>
<accession>A0AAV2K475</accession>
<keyword evidence="2" id="KW-1185">Reference proteome</keyword>
<evidence type="ECO:0000313" key="1">
    <source>
        <dbReference type="EMBL" id="CAL1584746.1"/>
    </source>
</evidence>
<dbReference type="EMBL" id="OZ035838">
    <property type="protein sequence ID" value="CAL1584746.1"/>
    <property type="molecule type" value="Genomic_DNA"/>
</dbReference>
<evidence type="ECO:0000313" key="2">
    <source>
        <dbReference type="Proteomes" id="UP001497482"/>
    </source>
</evidence>
<name>A0AAV2K475_KNICA</name>